<dbReference type="CDD" id="cd06257">
    <property type="entry name" value="DnaJ"/>
    <property type="match status" value="1"/>
</dbReference>
<dbReference type="Proteomes" id="UP000006038">
    <property type="component" value="Chromosome 6"/>
</dbReference>
<dbReference type="InterPro" id="IPR056988">
    <property type="entry name" value="Zn_ribbon_pln"/>
</dbReference>
<dbReference type="STRING" id="4533.J3ME59"/>
<dbReference type="InterPro" id="IPR036869">
    <property type="entry name" value="J_dom_sf"/>
</dbReference>
<dbReference type="Pfam" id="PF23551">
    <property type="entry name" value="Zn_ribbon_20"/>
    <property type="match status" value="1"/>
</dbReference>
<evidence type="ECO:0000313" key="4">
    <source>
        <dbReference type="Proteomes" id="UP000006038"/>
    </source>
</evidence>
<reference evidence="3" key="2">
    <citation type="submission" date="2013-04" db="UniProtKB">
        <authorList>
            <consortium name="EnsemblPlants"/>
        </authorList>
    </citation>
    <scope>IDENTIFICATION</scope>
</reference>
<dbReference type="GO" id="GO:0005783">
    <property type="term" value="C:endoplasmic reticulum"/>
    <property type="evidence" value="ECO:0007669"/>
    <property type="project" value="UniProtKB-ARBA"/>
</dbReference>
<accession>J3ME59</accession>
<organism evidence="3">
    <name type="scientific">Oryza brachyantha</name>
    <name type="common">malo sina</name>
    <dbReference type="NCBI Taxonomy" id="4533"/>
    <lineage>
        <taxon>Eukaryota</taxon>
        <taxon>Viridiplantae</taxon>
        <taxon>Streptophyta</taxon>
        <taxon>Embryophyta</taxon>
        <taxon>Tracheophyta</taxon>
        <taxon>Spermatophyta</taxon>
        <taxon>Magnoliopsida</taxon>
        <taxon>Liliopsida</taxon>
        <taxon>Poales</taxon>
        <taxon>Poaceae</taxon>
        <taxon>BOP clade</taxon>
        <taxon>Oryzoideae</taxon>
        <taxon>Oryzeae</taxon>
        <taxon>Oryzinae</taxon>
        <taxon>Oryza</taxon>
    </lineage>
</organism>
<dbReference type="SMART" id="SM00271">
    <property type="entry name" value="DnaJ"/>
    <property type="match status" value="1"/>
</dbReference>
<feature type="compositionally biased region" description="Polar residues" evidence="1">
    <location>
        <begin position="123"/>
        <end position="133"/>
    </location>
</feature>
<dbReference type="InterPro" id="IPR001623">
    <property type="entry name" value="DnaJ_domain"/>
</dbReference>
<reference evidence="3" key="1">
    <citation type="journal article" date="2013" name="Nat. Commun.">
        <title>Whole-genome sequencing of Oryza brachyantha reveals mechanisms underlying Oryza genome evolution.</title>
        <authorList>
            <person name="Chen J."/>
            <person name="Huang Q."/>
            <person name="Gao D."/>
            <person name="Wang J."/>
            <person name="Lang Y."/>
            <person name="Liu T."/>
            <person name="Li B."/>
            <person name="Bai Z."/>
            <person name="Luis Goicoechea J."/>
            <person name="Liang C."/>
            <person name="Chen C."/>
            <person name="Zhang W."/>
            <person name="Sun S."/>
            <person name="Liao Y."/>
            <person name="Zhang X."/>
            <person name="Yang L."/>
            <person name="Song C."/>
            <person name="Wang M."/>
            <person name="Shi J."/>
            <person name="Liu G."/>
            <person name="Liu J."/>
            <person name="Zhou H."/>
            <person name="Zhou W."/>
            <person name="Yu Q."/>
            <person name="An N."/>
            <person name="Chen Y."/>
            <person name="Cai Q."/>
            <person name="Wang B."/>
            <person name="Liu B."/>
            <person name="Min J."/>
            <person name="Huang Y."/>
            <person name="Wu H."/>
            <person name="Li Z."/>
            <person name="Zhang Y."/>
            <person name="Yin Y."/>
            <person name="Song W."/>
            <person name="Jiang J."/>
            <person name="Jackson S.A."/>
            <person name="Wing R.A."/>
            <person name="Wang J."/>
            <person name="Chen M."/>
        </authorList>
    </citation>
    <scope>NUCLEOTIDE SEQUENCE [LARGE SCALE GENOMIC DNA]</scope>
    <source>
        <strain evidence="3">cv. IRGC 101232</strain>
    </source>
</reference>
<feature type="compositionally biased region" description="Polar residues" evidence="1">
    <location>
        <begin position="145"/>
        <end position="168"/>
    </location>
</feature>
<keyword evidence="4" id="KW-1185">Reference proteome</keyword>
<dbReference type="OMA" id="CYMQYEY"/>
<dbReference type="HOGENOM" id="CLU_075946_0_0_1"/>
<feature type="domain" description="J" evidence="2">
    <location>
        <begin position="60"/>
        <end position="129"/>
    </location>
</feature>
<protein>
    <recommendedName>
        <fullName evidence="2">J domain-containing protein</fullName>
    </recommendedName>
</protein>
<evidence type="ECO:0000313" key="3">
    <source>
        <dbReference type="EnsemblPlants" id="OB06G23030.1"/>
    </source>
</evidence>
<dbReference type="Pfam" id="PF00226">
    <property type="entry name" value="DnaJ"/>
    <property type="match status" value="1"/>
</dbReference>
<dbReference type="SUPFAM" id="SSF46565">
    <property type="entry name" value="Chaperone J-domain"/>
    <property type="match status" value="1"/>
</dbReference>
<dbReference type="eggNOG" id="ENOG502QQV4">
    <property type="taxonomic scope" value="Eukaryota"/>
</dbReference>
<dbReference type="PANTHER" id="PTHR44137:SF32">
    <property type="entry name" value="DNAJ HEAT SHOCK AMINO-TERMINAL DOMAIN PROTEIN"/>
    <property type="match status" value="1"/>
</dbReference>
<dbReference type="PROSITE" id="PS50076">
    <property type="entry name" value="DNAJ_2"/>
    <property type="match status" value="1"/>
</dbReference>
<dbReference type="EnsemblPlants" id="OB06G23030.1">
    <property type="protein sequence ID" value="OB06G23030.1"/>
    <property type="gene ID" value="OB06G23030"/>
</dbReference>
<dbReference type="PANTHER" id="PTHR44137">
    <property type="entry name" value="BNAC03G44070D PROTEIN"/>
    <property type="match status" value="1"/>
</dbReference>
<dbReference type="AlphaFoldDB" id="J3ME59"/>
<evidence type="ECO:0000256" key="1">
    <source>
        <dbReference type="SAM" id="MobiDB-lite"/>
    </source>
</evidence>
<dbReference type="PRINTS" id="PR00625">
    <property type="entry name" value="JDOMAIN"/>
</dbReference>
<evidence type="ECO:0000259" key="2">
    <source>
        <dbReference type="PROSITE" id="PS50076"/>
    </source>
</evidence>
<proteinExistence type="predicted"/>
<sequence length="254" mass="28666">MECNKDEAFKAKELAEKKFMNNDFVEARRFALKARSLYPELEGIEKMISTIDIHIASGQEPHKILQVSKSADSATLRKRYISLVLKFHPDKNRSVSASRAFQIVYEAYNAMCQQSQQSSQVQNTTDSTMFQQETTKPKPSTTTPGNVFNSSGAKSAPETTRMNQQNGGAPNPAPASVPRGRKQKSGPSPSNSDARIKKTKPTARPKLEPITFWTSCDQCRMMFEYRRTYLNLHLVCRNCRQPYVAKEIKTASME</sequence>
<dbReference type="Gramene" id="OB06G23030.1">
    <property type="protein sequence ID" value="OB06G23030.1"/>
    <property type="gene ID" value="OB06G23030"/>
</dbReference>
<dbReference type="Gene3D" id="1.10.287.110">
    <property type="entry name" value="DnaJ domain"/>
    <property type="match status" value="1"/>
</dbReference>
<name>J3ME59_ORYBR</name>
<feature type="region of interest" description="Disordered" evidence="1">
    <location>
        <begin position="119"/>
        <end position="203"/>
    </location>
</feature>